<evidence type="ECO:0000256" key="2">
    <source>
        <dbReference type="ARBA" id="ARBA00022670"/>
    </source>
</evidence>
<dbReference type="EMBL" id="NNAY01001512">
    <property type="protein sequence ID" value="OXU23748.1"/>
    <property type="molecule type" value="Genomic_DNA"/>
</dbReference>
<sequence length="267" mass="29712">MKRCVLVLSVLPVIFAASIIEKVDPEAPYQANLVTASLLNDDAENCSGSIINKRWILTAAHCLVSLVYPRYLTITVGTRKFSGDGGKLYEVETHITHENWNLNPTNDIALVRLKKDIVFDDNTQVIRLSRNDTDSQENTVARLTSWGQLEDDTPAPFLGSNNLLVISQDQCLQKLSDVIEKLNNTDDRRFFGKAVDGLDQLLCTIPHANGRRLCHGDSGGPLVINDTQIGIVSSSYRCSGQPGLFTRVSSFIDWIQHHLTKYNDQLS</sequence>
<dbReference type="STRING" id="543379.A0A232F003"/>
<evidence type="ECO:0000313" key="8">
    <source>
        <dbReference type="EMBL" id="OXU23748.1"/>
    </source>
</evidence>
<gene>
    <name evidence="8" type="ORF">TSAR_005368</name>
</gene>
<keyword evidence="9" id="KW-1185">Reference proteome</keyword>
<feature type="signal peptide" evidence="6">
    <location>
        <begin position="1"/>
        <end position="16"/>
    </location>
</feature>
<evidence type="ECO:0000259" key="7">
    <source>
        <dbReference type="PROSITE" id="PS50240"/>
    </source>
</evidence>
<dbReference type="SUPFAM" id="SSF50494">
    <property type="entry name" value="Trypsin-like serine proteases"/>
    <property type="match status" value="1"/>
</dbReference>
<dbReference type="CDD" id="cd00190">
    <property type="entry name" value="Tryp_SPc"/>
    <property type="match status" value="1"/>
</dbReference>
<feature type="chain" id="PRO_5013280164" description="Peptidase S1 domain-containing protein" evidence="6">
    <location>
        <begin position="17"/>
        <end position="267"/>
    </location>
</feature>
<keyword evidence="4" id="KW-0720">Serine protease</keyword>
<dbReference type="PROSITE" id="PS50240">
    <property type="entry name" value="TRYPSIN_DOM"/>
    <property type="match status" value="1"/>
</dbReference>
<evidence type="ECO:0000256" key="1">
    <source>
        <dbReference type="ARBA" id="ARBA00007664"/>
    </source>
</evidence>
<dbReference type="GO" id="GO:0004252">
    <property type="term" value="F:serine-type endopeptidase activity"/>
    <property type="evidence" value="ECO:0007669"/>
    <property type="project" value="InterPro"/>
</dbReference>
<proteinExistence type="inferred from homology"/>
<dbReference type="SMART" id="SM00020">
    <property type="entry name" value="Tryp_SPc"/>
    <property type="match status" value="1"/>
</dbReference>
<dbReference type="PROSITE" id="PS00134">
    <property type="entry name" value="TRYPSIN_HIS"/>
    <property type="match status" value="1"/>
</dbReference>
<dbReference type="GO" id="GO:0006508">
    <property type="term" value="P:proteolysis"/>
    <property type="evidence" value="ECO:0007669"/>
    <property type="project" value="UniProtKB-KW"/>
</dbReference>
<dbReference type="AlphaFoldDB" id="A0A232F003"/>
<evidence type="ECO:0000313" key="9">
    <source>
        <dbReference type="Proteomes" id="UP000215335"/>
    </source>
</evidence>
<dbReference type="Pfam" id="PF00089">
    <property type="entry name" value="Trypsin"/>
    <property type="match status" value="1"/>
</dbReference>
<dbReference type="PANTHER" id="PTHR24276:SF98">
    <property type="entry name" value="FI18310P1-RELATED"/>
    <property type="match status" value="1"/>
</dbReference>
<evidence type="ECO:0000256" key="6">
    <source>
        <dbReference type="SAM" id="SignalP"/>
    </source>
</evidence>
<reference evidence="8 9" key="1">
    <citation type="journal article" date="2017" name="Curr. Biol.">
        <title>The Evolution of Venom by Co-option of Single-Copy Genes.</title>
        <authorList>
            <person name="Martinson E.O."/>
            <person name="Mrinalini"/>
            <person name="Kelkar Y.D."/>
            <person name="Chang C.H."/>
            <person name="Werren J.H."/>
        </authorList>
    </citation>
    <scope>NUCLEOTIDE SEQUENCE [LARGE SCALE GENOMIC DNA]</scope>
    <source>
        <strain evidence="8 9">Alberta</strain>
        <tissue evidence="8">Whole body</tissue>
    </source>
</reference>
<keyword evidence="2" id="KW-0645">Protease</keyword>
<dbReference type="PRINTS" id="PR00722">
    <property type="entry name" value="CHYMOTRYPSIN"/>
</dbReference>
<dbReference type="InterPro" id="IPR043504">
    <property type="entry name" value="Peptidase_S1_PA_chymotrypsin"/>
</dbReference>
<dbReference type="InterPro" id="IPR001254">
    <property type="entry name" value="Trypsin_dom"/>
</dbReference>
<dbReference type="PANTHER" id="PTHR24276">
    <property type="entry name" value="POLYSERASE-RELATED"/>
    <property type="match status" value="1"/>
</dbReference>
<dbReference type="FunFam" id="2.40.10.10:FF:000068">
    <property type="entry name" value="transmembrane protease serine 2"/>
    <property type="match status" value="1"/>
</dbReference>
<name>A0A232F003_9HYME</name>
<accession>A0A232F003</accession>
<feature type="domain" description="Peptidase S1" evidence="7">
    <location>
        <begin position="14"/>
        <end position="260"/>
    </location>
</feature>
<keyword evidence="6" id="KW-0732">Signal</keyword>
<evidence type="ECO:0000256" key="5">
    <source>
        <dbReference type="ARBA" id="ARBA00023157"/>
    </source>
</evidence>
<evidence type="ECO:0000256" key="3">
    <source>
        <dbReference type="ARBA" id="ARBA00022801"/>
    </source>
</evidence>
<protein>
    <recommendedName>
        <fullName evidence="7">Peptidase S1 domain-containing protein</fullName>
    </recommendedName>
</protein>
<organism evidence="8 9">
    <name type="scientific">Trichomalopsis sarcophagae</name>
    <dbReference type="NCBI Taxonomy" id="543379"/>
    <lineage>
        <taxon>Eukaryota</taxon>
        <taxon>Metazoa</taxon>
        <taxon>Ecdysozoa</taxon>
        <taxon>Arthropoda</taxon>
        <taxon>Hexapoda</taxon>
        <taxon>Insecta</taxon>
        <taxon>Pterygota</taxon>
        <taxon>Neoptera</taxon>
        <taxon>Endopterygota</taxon>
        <taxon>Hymenoptera</taxon>
        <taxon>Apocrita</taxon>
        <taxon>Proctotrupomorpha</taxon>
        <taxon>Chalcidoidea</taxon>
        <taxon>Pteromalidae</taxon>
        <taxon>Pteromalinae</taxon>
        <taxon>Trichomalopsis</taxon>
    </lineage>
</organism>
<dbReference type="Proteomes" id="UP000215335">
    <property type="component" value="Unassembled WGS sequence"/>
</dbReference>
<dbReference type="InterPro" id="IPR050430">
    <property type="entry name" value="Peptidase_S1"/>
</dbReference>
<dbReference type="Gene3D" id="2.40.10.10">
    <property type="entry name" value="Trypsin-like serine proteases"/>
    <property type="match status" value="1"/>
</dbReference>
<evidence type="ECO:0000256" key="4">
    <source>
        <dbReference type="ARBA" id="ARBA00022825"/>
    </source>
</evidence>
<dbReference type="InterPro" id="IPR009003">
    <property type="entry name" value="Peptidase_S1_PA"/>
</dbReference>
<keyword evidence="5" id="KW-1015">Disulfide bond</keyword>
<dbReference type="InterPro" id="IPR018114">
    <property type="entry name" value="TRYPSIN_HIS"/>
</dbReference>
<comment type="similarity">
    <text evidence="1">Belongs to the peptidase S1 family.</text>
</comment>
<dbReference type="OrthoDB" id="10051896at2759"/>
<keyword evidence="3" id="KW-0378">Hydrolase</keyword>
<comment type="caution">
    <text evidence="8">The sequence shown here is derived from an EMBL/GenBank/DDBJ whole genome shotgun (WGS) entry which is preliminary data.</text>
</comment>
<dbReference type="InterPro" id="IPR001314">
    <property type="entry name" value="Peptidase_S1A"/>
</dbReference>